<dbReference type="InterPro" id="IPR036097">
    <property type="entry name" value="HisK_dim/P_sf"/>
</dbReference>
<evidence type="ECO:0000259" key="10">
    <source>
        <dbReference type="PROSITE" id="PS50109"/>
    </source>
</evidence>
<dbReference type="PANTHER" id="PTHR43711:SF1">
    <property type="entry name" value="HISTIDINE KINASE 1"/>
    <property type="match status" value="1"/>
</dbReference>
<feature type="repeat" description="TPR" evidence="7">
    <location>
        <begin position="237"/>
        <end position="270"/>
    </location>
</feature>
<evidence type="ECO:0000313" key="11">
    <source>
        <dbReference type="EMBL" id="GAA4381922.1"/>
    </source>
</evidence>
<keyword evidence="6" id="KW-0902">Two-component regulatory system</keyword>
<dbReference type="PROSITE" id="PS50109">
    <property type="entry name" value="HIS_KIN"/>
    <property type="match status" value="1"/>
</dbReference>
<dbReference type="PANTHER" id="PTHR43711">
    <property type="entry name" value="TWO-COMPONENT HISTIDINE KINASE"/>
    <property type="match status" value="1"/>
</dbReference>
<evidence type="ECO:0000256" key="2">
    <source>
        <dbReference type="ARBA" id="ARBA00012438"/>
    </source>
</evidence>
<dbReference type="Pfam" id="PF02518">
    <property type="entry name" value="HATPase_c"/>
    <property type="match status" value="1"/>
</dbReference>
<dbReference type="RefSeq" id="WP_345224096.1">
    <property type="nucleotide sequence ID" value="NZ_BAABHA010000004.1"/>
</dbReference>
<protein>
    <recommendedName>
        <fullName evidence="2">histidine kinase</fullName>
        <ecNumber evidence="2">2.7.13.3</ecNumber>
    </recommendedName>
</protein>
<dbReference type="EMBL" id="BAABHA010000004">
    <property type="protein sequence ID" value="GAA4381922.1"/>
    <property type="molecule type" value="Genomic_DNA"/>
</dbReference>
<dbReference type="InterPro" id="IPR019734">
    <property type="entry name" value="TPR_rpt"/>
</dbReference>
<dbReference type="Pfam" id="PF13424">
    <property type="entry name" value="TPR_12"/>
    <property type="match status" value="2"/>
</dbReference>
<feature type="coiled-coil region" evidence="8">
    <location>
        <begin position="350"/>
        <end position="389"/>
    </location>
</feature>
<feature type="domain" description="Histidine kinase" evidence="10">
    <location>
        <begin position="455"/>
        <end position="671"/>
    </location>
</feature>
<name>A0ABP8IZC7_9BACT</name>
<evidence type="ECO:0000256" key="5">
    <source>
        <dbReference type="ARBA" id="ARBA00022777"/>
    </source>
</evidence>
<dbReference type="InterPro" id="IPR004358">
    <property type="entry name" value="Sig_transdc_His_kin-like_C"/>
</dbReference>
<dbReference type="PROSITE" id="PS51257">
    <property type="entry name" value="PROKAR_LIPOPROTEIN"/>
    <property type="match status" value="1"/>
</dbReference>
<dbReference type="SMART" id="SM00028">
    <property type="entry name" value="TPR"/>
    <property type="match status" value="7"/>
</dbReference>
<keyword evidence="8" id="KW-0175">Coiled coil</keyword>
<dbReference type="InterPro" id="IPR011990">
    <property type="entry name" value="TPR-like_helical_dom_sf"/>
</dbReference>
<evidence type="ECO:0000256" key="1">
    <source>
        <dbReference type="ARBA" id="ARBA00000085"/>
    </source>
</evidence>
<keyword evidence="5" id="KW-0418">Kinase</keyword>
<evidence type="ECO:0000256" key="9">
    <source>
        <dbReference type="SAM" id="MobiDB-lite"/>
    </source>
</evidence>
<dbReference type="SUPFAM" id="SSF48452">
    <property type="entry name" value="TPR-like"/>
    <property type="match status" value="2"/>
</dbReference>
<keyword evidence="7" id="KW-0802">TPR repeat</keyword>
<keyword evidence="4" id="KW-0808">Transferase</keyword>
<dbReference type="InterPro" id="IPR050736">
    <property type="entry name" value="Sensor_HK_Regulatory"/>
</dbReference>
<organism evidence="11 12">
    <name type="scientific">Hymenobacter koreensis</name>
    <dbReference type="NCBI Taxonomy" id="1084523"/>
    <lineage>
        <taxon>Bacteria</taxon>
        <taxon>Pseudomonadati</taxon>
        <taxon>Bacteroidota</taxon>
        <taxon>Cytophagia</taxon>
        <taxon>Cytophagales</taxon>
        <taxon>Hymenobacteraceae</taxon>
        <taxon>Hymenobacter</taxon>
    </lineage>
</organism>
<dbReference type="InterPro" id="IPR003594">
    <property type="entry name" value="HATPase_dom"/>
</dbReference>
<evidence type="ECO:0000256" key="6">
    <source>
        <dbReference type="ARBA" id="ARBA00023012"/>
    </source>
</evidence>
<dbReference type="Gene3D" id="3.30.565.10">
    <property type="entry name" value="Histidine kinase-like ATPase, C-terminal domain"/>
    <property type="match status" value="1"/>
</dbReference>
<dbReference type="SUPFAM" id="SSF55874">
    <property type="entry name" value="ATPase domain of HSP90 chaperone/DNA topoisomerase II/histidine kinase"/>
    <property type="match status" value="1"/>
</dbReference>
<keyword evidence="12" id="KW-1185">Reference proteome</keyword>
<evidence type="ECO:0000313" key="12">
    <source>
        <dbReference type="Proteomes" id="UP001500454"/>
    </source>
</evidence>
<evidence type="ECO:0000256" key="3">
    <source>
        <dbReference type="ARBA" id="ARBA00022553"/>
    </source>
</evidence>
<comment type="catalytic activity">
    <reaction evidence="1">
        <text>ATP + protein L-histidine = ADP + protein N-phospho-L-histidine.</text>
        <dbReference type="EC" id="2.7.13.3"/>
    </reaction>
</comment>
<dbReference type="PROSITE" id="PS50005">
    <property type="entry name" value="TPR"/>
    <property type="match status" value="1"/>
</dbReference>
<evidence type="ECO:0000256" key="8">
    <source>
        <dbReference type="SAM" id="Coils"/>
    </source>
</evidence>
<dbReference type="Proteomes" id="UP001500454">
    <property type="component" value="Unassembled WGS sequence"/>
</dbReference>
<dbReference type="InterPro" id="IPR005467">
    <property type="entry name" value="His_kinase_dom"/>
</dbReference>
<dbReference type="SUPFAM" id="SSF47384">
    <property type="entry name" value="Homodimeric domain of signal transducing histidine kinase"/>
    <property type="match status" value="1"/>
</dbReference>
<gene>
    <name evidence="11" type="ORF">GCM10023186_21810</name>
</gene>
<comment type="caution">
    <text evidence="11">The sequence shown here is derived from an EMBL/GenBank/DDBJ whole genome shotgun (WGS) entry which is preliminary data.</text>
</comment>
<dbReference type="Gene3D" id="1.10.287.130">
    <property type="match status" value="1"/>
</dbReference>
<dbReference type="Pfam" id="PF00512">
    <property type="entry name" value="HisKA"/>
    <property type="match status" value="1"/>
</dbReference>
<dbReference type="EC" id="2.7.13.3" evidence="2"/>
<sequence>MKTLRTRAARAFGQFGLGGMLWLAGCGGAVGQTNSAPPTSWQYRTIPVAPSANPAEKLQRAQQQLQYLSGAAPAQAARAHTGVAEALFELRRYDQALQHGRQAQQLYQRTNQVAEQLRTLRLVGRVQYAQGDTGQARQTFLRLLRHEKKQGSASGQAQAYEHLGDLYASEQAWAQAQYSYERAYGEWQRVGDPRRAAVALHAIGRMHFAQKHFSRALYYLRLGTQQAKQLADSIGVGHVLLSTGDVYAAVGNHDVALGFYTQALEFVPRRNPSPALQATAHRALAAAYDSLGNPAAAARSLRRALPYARHNGSISEISKDYRSLAGLYGKQGQHAQALQALTRYVGLQDSSAAEQRAAQVEELRTRYETEKKEREIALLTKDREIQEAQLRRQGLARNVLAAGSLLLFLVVVALVKGRTEQRRVNRLLQRKNAAISRQKEELDRLNRTKDTLFSVISHDLRSPLSSLYSLLALLRIGSLPAERLAAHSERLTRTLDTTLHLLDNLLNWAATQMKGTTVRPETVRLHAVVEECVALLLGDAERKEIEVINCVGEPCYARADLNMTRLIVRNLLSNAIKFTPAGGTVWVSAIRQGPAWEVSIRDTGVGIAAADQGKIFGEAEPHSTLGTAREKGVGLGLRLCLDFVQRNGGHIWFSSEPGRGSTFRFTLKALDLPQTEVVRTNPTERELPGAAPTPGQRASVGAE</sequence>
<proteinExistence type="predicted"/>
<evidence type="ECO:0000256" key="7">
    <source>
        <dbReference type="PROSITE-ProRule" id="PRU00339"/>
    </source>
</evidence>
<dbReference type="SMART" id="SM00388">
    <property type="entry name" value="HisKA"/>
    <property type="match status" value="1"/>
</dbReference>
<evidence type="ECO:0000256" key="4">
    <source>
        <dbReference type="ARBA" id="ARBA00022679"/>
    </source>
</evidence>
<keyword evidence="3" id="KW-0597">Phosphoprotein</keyword>
<dbReference type="InterPro" id="IPR036890">
    <property type="entry name" value="HATPase_C_sf"/>
</dbReference>
<dbReference type="InterPro" id="IPR003661">
    <property type="entry name" value="HisK_dim/P_dom"/>
</dbReference>
<reference evidence="12" key="1">
    <citation type="journal article" date="2019" name="Int. J. Syst. Evol. Microbiol.">
        <title>The Global Catalogue of Microorganisms (GCM) 10K type strain sequencing project: providing services to taxonomists for standard genome sequencing and annotation.</title>
        <authorList>
            <consortium name="The Broad Institute Genomics Platform"/>
            <consortium name="The Broad Institute Genome Sequencing Center for Infectious Disease"/>
            <person name="Wu L."/>
            <person name="Ma J."/>
        </authorList>
    </citation>
    <scope>NUCLEOTIDE SEQUENCE [LARGE SCALE GENOMIC DNA]</scope>
    <source>
        <strain evidence="12">JCM 17924</strain>
    </source>
</reference>
<dbReference type="Gene3D" id="1.25.40.10">
    <property type="entry name" value="Tetratricopeptide repeat domain"/>
    <property type="match status" value="2"/>
</dbReference>
<dbReference type="SMART" id="SM00387">
    <property type="entry name" value="HATPase_c"/>
    <property type="match status" value="1"/>
</dbReference>
<dbReference type="PRINTS" id="PR00344">
    <property type="entry name" value="BCTRLSENSOR"/>
</dbReference>
<accession>A0ABP8IZC7</accession>
<feature type="region of interest" description="Disordered" evidence="9">
    <location>
        <begin position="679"/>
        <end position="703"/>
    </location>
</feature>